<keyword evidence="4 12" id="KW-0004">4Fe-4S</keyword>
<dbReference type="SMART" id="SM00876">
    <property type="entry name" value="BATS"/>
    <property type="match status" value="1"/>
</dbReference>
<dbReference type="Pfam" id="PF06968">
    <property type="entry name" value="BATS"/>
    <property type="match status" value="1"/>
</dbReference>
<keyword evidence="6 12" id="KW-0949">S-adenosyl-L-methionine</keyword>
<dbReference type="PIRSF" id="PIRSF001619">
    <property type="entry name" value="Biotin_synth"/>
    <property type="match status" value="1"/>
</dbReference>
<dbReference type="GO" id="GO:0005506">
    <property type="term" value="F:iron ion binding"/>
    <property type="evidence" value="ECO:0007669"/>
    <property type="project" value="UniProtKB-UniRule"/>
</dbReference>
<evidence type="ECO:0000256" key="12">
    <source>
        <dbReference type="HAMAP-Rule" id="MF_01694"/>
    </source>
</evidence>
<dbReference type="SFLD" id="SFLDS00029">
    <property type="entry name" value="Radical_SAM"/>
    <property type="match status" value="1"/>
</dbReference>
<dbReference type="SUPFAM" id="SSF102114">
    <property type="entry name" value="Radical SAM enzymes"/>
    <property type="match status" value="1"/>
</dbReference>
<evidence type="ECO:0000256" key="1">
    <source>
        <dbReference type="ARBA" id="ARBA00004942"/>
    </source>
</evidence>
<evidence type="ECO:0000256" key="5">
    <source>
        <dbReference type="ARBA" id="ARBA00022679"/>
    </source>
</evidence>
<dbReference type="PANTHER" id="PTHR22976">
    <property type="entry name" value="BIOTIN SYNTHASE"/>
    <property type="match status" value="1"/>
</dbReference>
<dbReference type="InterPro" id="IPR010722">
    <property type="entry name" value="BATS_dom"/>
</dbReference>
<dbReference type="SFLD" id="SFLDG01278">
    <property type="entry name" value="biotin_synthase_like"/>
    <property type="match status" value="1"/>
</dbReference>
<dbReference type="InterPro" id="IPR058240">
    <property type="entry name" value="rSAM_sf"/>
</dbReference>
<dbReference type="InterPro" id="IPR007197">
    <property type="entry name" value="rSAM"/>
</dbReference>
<evidence type="ECO:0000313" key="15">
    <source>
        <dbReference type="EMBL" id="ADI36374.1"/>
    </source>
</evidence>
<comment type="cofactor">
    <cofactor evidence="12 13">
        <name>[4Fe-4S] cluster</name>
        <dbReference type="ChEBI" id="CHEBI:49883"/>
    </cofactor>
    <text evidence="12 13">Binds 1 [4Fe-4S] cluster. The cluster is coordinated with 3 cysteines and an exchangeable S-adenosyl-L-methionine.</text>
</comment>
<sequence length="354" mass="39609">MNNELKNENDDVENSEDLCKAINGIENIDTSKLNILDEELINSSLAGISHKKSLELWDLDLDVLLNTTNNLKIICKNNQKPKMDLCSIINAKSGKCTQNCSFCAQSIHNTCEIDEYGLKTPEEILKNAKGMEKYCNRYSIVTSGKKVSDEEFETILGTLISIQKETSLKTCASLGILSKDQIKAFAENNIRLHNNLETSKNYFDKICTTHSYEDKYKVSQKAKKYGVSVCSGGIFGLGESKKDRHSMLYDLKELGVDSIALNLLHPIKGTKNYELLDNKVYTPIGVIEALKSIAIAKIIYPQSNIRLCGGREHVLKDLQNLALYSLDGLMVGNYLTTDGRNPDKDLKMLKEMGF</sequence>
<dbReference type="HAMAP" id="MF_01694">
    <property type="entry name" value="BioB"/>
    <property type="match status" value="1"/>
</dbReference>
<comment type="pathway">
    <text evidence="1 12">Cofactor biosynthesis; biotin biosynthesis; biotin from 7,8-diaminononanoate: step 2/2.</text>
</comment>
<keyword evidence="5 12" id="KW-0808">Transferase</keyword>
<dbReference type="InterPro" id="IPR006638">
    <property type="entry name" value="Elp3/MiaA/NifB-like_rSAM"/>
</dbReference>
<evidence type="ECO:0000313" key="16">
    <source>
        <dbReference type="Proteomes" id="UP000007722"/>
    </source>
</evidence>
<dbReference type="EC" id="2.8.1.6" evidence="3 12"/>
<comment type="catalytic activity">
    <reaction evidence="12">
        <text>(4R,5S)-dethiobiotin + (sulfur carrier)-SH + 2 reduced [2Fe-2S]-[ferredoxin] + 2 S-adenosyl-L-methionine = (sulfur carrier)-H + biotin + 2 5'-deoxyadenosine + 2 L-methionine + 2 oxidized [2Fe-2S]-[ferredoxin]</text>
        <dbReference type="Rhea" id="RHEA:22060"/>
        <dbReference type="Rhea" id="RHEA-COMP:10000"/>
        <dbReference type="Rhea" id="RHEA-COMP:10001"/>
        <dbReference type="Rhea" id="RHEA-COMP:14737"/>
        <dbReference type="Rhea" id="RHEA-COMP:14739"/>
        <dbReference type="ChEBI" id="CHEBI:17319"/>
        <dbReference type="ChEBI" id="CHEBI:29917"/>
        <dbReference type="ChEBI" id="CHEBI:33737"/>
        <dbReference type="ChEBI" id="CHEBI:33738"/>
        <dbReference type="ChEBI" id="CHEBI:57586"/>
        <dbReference type="ChEBI" id="CHEBI:57844"/>
        <dbReference type="ChEBI" id="CHEBI:59789"/>
        <dbReference type="ChEBI" id="CHEBI:64428"/>
        <dbReference type="ChEBI" id="CHEBI:149473"/>
        <dbReference type="EC" id="2.8.1.6"/>
    </reaction>
</comment>
<evidence type="ECO:0000256" key="6">
    <source>
        <dbReference type="ARBA" id="ARBA00022691"/>
    </source>
</evidence>
<evidence type="ECO:0000256" key="3">
    <source>
        <dbReference type="ARBA" id="ARBA00012236"/>
    </source>
</evidence>
<dbReference type="HOGENOM" id="CLU_033172_2_1_2"/>
<dbReference type="InterPro" id="IPR002684">
    <property type="entry name" value="Biotin_synth/BioAB"/>
</dbReference>
<dbReference type="GO" id="GO:0009102">
    <property type="term" value="P:biotin biosynthetic process"/>
    <property type="evidence" value="ECO:0007669"/>
    <property type="project" value="UniProtKB-UniRule"/>
</dbReference>
<comment type="cofactor">
    <cofactor evidence="12">
        <name>[2Fe-2S] cluster</name>
        <dbReference type="ChEBI" id="CHEBI:190135"/>
    </cofactor>
    <text evidence="12">Binds 1 [2Fe-2S] cluster. The cluster is coordinated with 3 cysteines and 1 arginine.</text>
</comment>
<feature type="binding site" evidence="12 13">
    <location>
        <position position="96"/>
    </location>
    <ligand>
        <name>[4Fe-4S] cluster</name>
        <dbReference type="ChEBI" id="CHEBI:49883"/>
        <note>4Fe-4S-S-AdoMet</note>
    </ligand>
</feature>
<dbReference type="SMART" id="SM00729">
    <property type="entry name" value="Elp3"/>
    <property type="match status" value="1"/>
</dbReference>
<dbReference type="eggNOG" id="arCOG00658">
    <property type="taxonomic scope" value="Archaea"/>
</dbReference>
<comment type="cofactor">
    <cofactor evidence="13">
        <name>[2Fe-2S] cluster</name>
        <dbReference type="ChEBI" id="CHEBI:190135"/>
    </cofactor>
    <text evidence="13">Binds 1 [2Fe-2S] cluster. The cluster is coordinated with 3 cysteines and 1 arginine.</text>
</comment>
<dbReference type="UniPathway" id="UPA00078">
    <property type="reaction ID" value="UER00162"/>
</dbReference>
<dbReference type="GO" id="GO:0051539">
    <property type="term" value="F:4 iron, 4 sulfur cluster binding"/>
    <property type="evidence" value="ECO:0007669"/>
    <property type="project" value="UniProtKB-KW"/>
</dbReference>
<evidence type="ECO:0000256" key="10">
    <source>
        <dbReference type="ARBA" id="ARBA00023004"/>
    </source>
</evidence>
<dbReference type="STRING" id="456320.Mvol_0715"/>
<dbReference type="KEGG" id="mvo:Mvol_0715"/>
<comment type="subunit">
    <text evidence="12">Homodimer.</text>
</comment>
<name>D7DTB4_METV3</name>
<evidence type="ECO:0000256" key="8">
    <source>
        <dbReference type="ARBA" id="ARBA00022723"/>
    </source>
</evidence>
<evidence type="ECO:0000256" key="7">
    <source>
        <dbReference type="ARBA" id="ARBA00022714"/>
    </source>
</evidence>
<evidence type="ECO:0000259" key="14">
    <source>
        <dbReference type="PROSITE" id="PS51918"/>
    </source>
</evidence>
<dbReference type="NCBIfam" id="TIGR00433">
    <property type="entry name" value="bioB"/>
    <property type="match status" value="1"/>
</dbReference>
<organism evidence="15 16">
    <name type="scientific">Methanococcus voltae (strain ATCC BAA-1334 / A3)</name>
    <dbReference type="NCBI Taxonomy" id="456320"/>
    <lineage>
        <taxon>Archaea</taxon>
        <taxon>Methanobacteriati</taxon>
        <taxon>Methanobacteriota</taxon>
        <taxon>Methanomada group</taxon>
        <taxon>Methanococci</taxon>
        <taxon>Methanococcales</taxon>
        <taxon>Methanococcaceae</taxon>
        <taxon>Methanococcus</taxon>
    </lineage>
</organism>
<feature type="binding site" evidence="12 13">
    <location>
        <position position="230"/>
    </location>
    <ligand>
        <name>[2Fe-2S] cluster</name>
        <dbReference type="ChEBI" id="CHEBI:190135"/>
    </ligand>
</feature>
<dbReference type="Gene3D" id="3.20.20.70">
    <property type="entry name" value="Aldolase class I"/>
    <property type="match status" value="1"/>
</dbReference>
<protein>
    <recommendedName>
        <fullName evidence="3 12">Biotin synthase</fullName>
        <ecNumber evidence="3 12">2.8.1.6</ecNumber>
    </recommendedName>
</protein>
<accession>D7DTB4</accession>
<comment type="function">
    <text evidence="12">Catalyzes the conversion of dethiobiotin (DTB) to biotin by the insertion of a sulfur atom into dethiobiotin via a radical-based mechanism.</text>
</comment>
<evidence type="ECO:0000256" key="9">
    <source>
        <dbReference type="ARBA" id="ARBA00022756"/>
    </source>
</evidence>
<keyword evidence="10 12" id="KW-0408">Iron</keyword>
<feature type="binding site" evidence="12 13">
    <location>
        <position position="100"/>
    </location>
    <ligand>
        <name>[4Fe-4S] cluster</name>
        <dbReference type="ChEBI" id="CHEBI:49883"/>
        <note>4Fe-4S-S-AdoMet</note>
    </ligand>
</feature>
<keyword evidence="11 12" id="KW-0411">Iron-sulfur</keyword>
<dbReference type="PROSITE" id="PS51918">
    <property type="entry name" value="RADICAL_SAM"/>
    <property type="match status" value="1"/>
</dbReference>
<dbReference type="EMBL" id="CP002057">
    <property type="protein sequence ID" value="ADI36374.1"/>
    <property type="molecule type" value="Genomic_DNA"/>
</dbReference>
<dbReference type="PANTHER" id="PTHR22976:SF2">
    <property type="entry name" value="BIOTIN SYNTHASE, MITOCHONDRIAL"/>
    <property type="match status" value="1"/>
</dbReference>
<keyword evidence="9 12" id="KW-0093">Biotin biosynthesis</keyword>
<feature type="domain" description="Radical SAM core" evidence="14">
    <location>
        <begin position="78"/>
        <end position="302"/>
    </location>
</feature>
<dbReference type="AlphaFoldDB" id="D7DTB4"/>
<dbReference type="InParanoid" id="D7DTB4"/>
<dbReference type="GO" id="GO:0004076">
    <property type="term" value="F:biotin synthase activity"/>
    <property type="evidence" value="ECO:0007669"/>
    <property type="project" value="UniProtKB-UniRule"/>
</dbReference>
<dbReference type="SFLD" id="SFLDG01060">
    <property type="entry name" value="BATS_domain_containing"/>
    <property type="match status" value="1"/>
</dbReference>
<keyword evidence="16" id="KW-1185">Reference proteome</keyword>
<feature type="binding site" evidence="12 13">
    <location>
        <position position="171"/>
    </location>
    <ligand>
        <name>[2Fe-2S] cluster</name>
        <dbReference type="ChEBI" id="CHEBI:190135"/>
    </ligand>
</feature>
<dbReference type="InterPro" id="IPR024177">
    <property type="entry name" value="Biotin_synthase"/>
</dbReference>
<dbReference type="Proteomes" id="UP000007722">
    <property type="component" value="Chromosome"/>
</dbReference>
<evidence type="ECO:0000256" key="2">
    <source>
        <dbReference type="ARBA" id="ARBA00010765"/>
    </source>
</evidence>
<proteinExistence type="inferred from homology"/>
<feature type="binding site" evidence="12 13">
    <location>
        <position position="103"/>
    </location>
    <ligand>
        <name>[4Fe-4S] cluster</name>
        <dbReference type="ChEBI" id="CHEBI:49883"/>
        <note>4Fe-4S-S-AdoMet</note>
    </ligand>
</feature>
<comment type="similarity">
    <text evidence="2 12">Belongs to the radical SAM superfamily. Biotin synthase family.</text>
</comment>
<evidence type="ECO:0000256" key="11">
    <source>
        <dbReference type="ARBA" id="ARBA00023014"/>
    </source>
</evidence>
<evidence type="ECO:0000256" key="4">
    <source>
        <dbReference type="ARBA" id="ARBA00022485"/>
    </source>
</evidence>
<feature type="binding site" evidence="12 13">
    <location>
        <position position="306"/>
    </location>
    <ligand>
        <name>[2Fe-2S] cluster</name>
        <dbReference type="ChEBI" id="CHEBI:190135"/>
    </ligand>
</feature>
<feature type="binding site" evidence="12 13">
    <location>
        <position position="139"/>
    </location>
    <ligand>
        <name>[2Fe-2S] cluster</name>
        <dbReference type="ChEBI" id="CHEBI:190135"/>
    </ligand>
</feature>
<evidence type="ECO:0000256" key="13">
    <source>
        <dbReference type="PIRSR" id="PIRSR001619-1"/>
    </source>
</evidence>
<keyword evidence="7 12" id="KW-0001">2Fe-2S</keyword>
<gene>
    <name evidence="12" type="primary">bioB</name>
    <name evidence="15" type="ordered locus">Mvol_0715</name>
</gene>
<dbReference type="InterPro" id="IPR013785">
    <property type="entry name" value="Aldolase_TIM"/>
</dbReference>
<dbReference type="Pfam" id="PF04055">
    <property type="entry name" value="Radical_SAM"/>
    <property type="match status" value="1"/>
</dbReference>
<dbReference type="CDD" id="cd01335">
    <property type="entry name" value="Radical_SAM"/>
    <property type="match status" value="1"/>
</dbReference>
<reference evidence="15 16" key="1">
    <citation type="submission" date="2010-05" db="EMBL/GenBank/DDBJ databases">
        <title>Complete sequence of Methanococcus voltae A3.</title>
        <authorList>
            <consortium name="US DOE Joint Genome Institute"/>
            <person name="Lucas S."/>
            <person name="Copeland A."/>
            <person name="Lapidus A."/>
            <person name="Cheng J.-F."/>
            <person name="Bruce D."/>
            <person name="Goodwin L."/>
            <person name="Pitluck S."/>
            <person name="Lowry S."/>
            <person name="Clum A."/>
            <person name="Land M."/>
            <person name="Hauser L."/>
            <person name="Kyrpides N."/>
            <person name="Mikhailova N."/>
            <person name="Whitman W.B."/>
            <person name="Woyke T."/>
        </authorList>
    </citation>
    <scope>NUCLEOTIDE SEQUENCE [LARGE SCALE GENOMIC DNA]</scope>
    <source>
        <strain evidence="16">ATCC BAA-1334 / A3</strain>
    </source>
</reference>
<dbReference type="GO" id="GO:0051537">
    <property type="term" value="F:2 iron, 2 sulfur cluster binding"/>
    <property type="evidence" value="ECO:0007669"/>
    <property type="project" value="UniProtKB-KW"/>
</dbReference>
<dbReference type="FunCoup" id="D7DTB4">
    <property type="interactions" value="161"/>
</dbReference>
<keyword evidence="8 12" id="KW-0479">Metal-binding</keyword>
<dbReference type="OrthoDB" id="9264at2157"/>